<name>A0ABS7UE51_9ACTN</name>
<sequence length="210" mass="21891">MTEIQHLADGVGRRPPSVGTILRHGIDAAAAPASFLVANALVGARWGAVVALAVALLVGAVRRLRGEPLVVVAVSTGLVALYSASAIAVGTGRSFFLPEVVLNVLGLAICVVGLLVRRPVTAAAHRRIRGSDAVATPAMRRFHDRLTLAWAGLFVLHVVPLVWLYAVDSVVGLTLVSSVLDKPTILLMAVASVVLTRRAAAADALRKDPL</sequence>
<comment type="caution">
    <text evidence="2">The sequence shown here is derived from an EMBL/GenBank/DDBJ whole genome shotgun (WGS) entry which is preliminary data.</text>
</comment>
<feature type="transmembrane region" description="Helical" evidence="1">
    <location>
        <begin position="146"/>
        <end position="165"/>
    </location>
</feature>
<proteinExistence type="predicted"/>
<feature type="transmembrane region" description="Helical" evidence="1">
    <location>
        <begin position="68"/>
        <end position="89"/>
    </location>
</feature>
<keyword evidence="1" id="KW-1133">Transmembrane helix</keyword>
<evidence type="ECO:0000313" key="2">
    <source>
        <dbReference type="EMBL" id="MBZ5739140.1"/>
    </source>
</evidence>
<gene>
    <name evidence="2" type="ORF">K8U61_13280</name>
</gene>
<feature type="transmembrane region" description="Helical" evidence="1">
    <location>
        <begin position="95"/>
        <end position="116"/>
    </location>
</feature>
<evidence type="ECO:0000313" key="3">
    <source>
        <dbReference type="Proteomes" id="UP000780875"/>
    </source>
</evidence>
<protein>
    <submittedName>
        <fullName evidence="2">DUF3159 domain-containing protein</fullName>
    </submittedName>
</protein>
<dbReference type="InterPro" id="IPR016566">
    <property type="entry name" value="UCP010219"/>
</dbReference>
<dbReference type="EMBL" id="JAIQZJ010000007">
    <property type="protein sequence ID" value="MBZ5739140.1"/>
    <property type="molecule type" value="Genomic_DNA"/>
</dbReference>
<dbReference type="Pfam" id="PF11361">
    <property type="entry name" value="DUF3159"/>
    <property type="match status" value="1"/>
</dbReference>
<dbReference type="RefSeq" id="WP_224123513.1">
    <property type="nucleotide sequence ID" value="NZ_JAIQZJ010000007.1"/>
</dbReference>
<dbReference type="Proteomes" id="UP000780875">
    <property type="component" value="Unassembled WGS sequence"/>
</dbReference>
<keyword evidence="1" id="KW-0472">Membrane</keyword>
<organism evidence="2 3">
    <name type="scientific">Nocardioides mangrovi</name>
    <dbReference type="NCBI Taxonomy" id="2874580"/>
    <lineage>
        <taxon>Bacteria</taxon>
        <taxon>Bacillati</taxon>
        <taxon>Actinomycetota</taxon>
        <taxon>Actinomycetes</taxon>
        <taxon>Propionibacteriales</taxon>
        <taxon>Nocardioidaceae</taxon>
        <taxon>Nocardioides</taxon>
    </lineage>
</organism>
<reference evidence="2 3" key="1">
    <citation type="submission" date="2021-09" db="EMBL/GenBank/DDBJ databases">
        <title>Whole genome sequence of Nocardioides sp. GBK3QG-3.</title>
        <authorList>
            <person name="Tuo L."/>
        </authorList>
    </citation>
    <scope>NUCLEOTIDE SEQUENCE [LARGE SCALE GENOMIC DNA]</scope>
    <source>
        <strain evidence="2 3">GBK3QG-3</strain>
    </source>
</reference>
<keyword evidence="3" id="KW-1185">Reference proteome</keyword>
<accession>A0ABS7UE51</accession>
<keyword evidence="1" id="KW-0812">Transmembrane</keyword>
<feature type="transmembrane region" description="Helical" evidence="1">
    <location>
        <begin position="43"/>
        <end position="61"/>
    </location>
</feature>
<evidence type="ECO:0000256" key="1">
    <source>
        <dbReference type="SAM" id="Phobius"/>
    </source>
</evidence>